<evidence type="ECO:0000313" key="4">
    <source>
        <dbReference type="Proteomes" id="UP000602057"/>
    </source>
</evidence>
<keyword evidence="1" id="KW-0802">TPR repeat</keyword>
<accession>A0A8J6QBG8</accession>
<evidence type="ECO:0000313" key="3">
    <source>
        <dbReference type="EMBL" id="MBD0836981.1"/>
    </source>
</evidence>
<dbReference type="Gene3D" id="1.25.40.10">
    <property type="entry name" value="Tetratricopeptide repeat domain"/>
    <property type="match status" value="1"/>
</dbReference>
<gene>
    <name evidence="3" type="ORF">ICJ84_16205</name>
</gene>
<proteinExistence type="predicted"/>
<dbReference type="PROSITE" id="PS51257">
    <property type="entry name" value="PROKAR_LIPOPROTEIN"/>
    <property type="match status" value="1"/>
</dbReference>
<organism evidence="3 4">
    <name type="scientific">Aestuariibaculum suncheonense</name>
    <dbReference type="NCBI Taxonomy" id="1028745"/>
    <lineage>
        <taxon>Bacteria</taxon>
        <taxon>Pseudomonadati</taxon>
        <taxon>Bacteroidota</taxon>
        <taxon>Flavobacteriia</taxon>
        <taxon>Flavobacteriales</taxon>
        <taxon>Flavobacteriaceae</taxon>
    </lineage>
</organism>
<keyword evidence="2" id="KW-0732">Signal</keyword>
<dbReference type="InterPro" id="IPR019734">
    <property type="entry name" value="TPR_rpt"/>
</dbReference>
<dbReference type="EMBL" id="JACVXC010000008">
    <property type="protein sequence ID" value="MBD0836981.1"/>
    <property type="molecule type" value="Genomic_DNA"/>
</dbReference>
<feature type="repeat" description="TPR" evidence="1">
    <location>
        <begin position="212"/>
        <end position="245"/>
    </location>
</feature>
<protein>
    <submittedName>
        <fullName evidence="3">Cell surface protein</fullName>
    </submittedName>
</protein>
<dbReference type="Pfam" id="PF13181">
    <property type="entry name" value="TPR_8"/>
    <property type="match status" value="1"/>
</dbReference>
<dbReference type="AlphaFoldDB" id="A0A8J6QBG8"/>
<evidence type="ECO:0000256" key="1">
    <source>
        <dbReference type="PROSITE-ProRule" id="PRU00339"/>
    </source>
</evidence>
<dbReference type="PANTHER" id="PTHR12558">
    <property type="entry name" value="CELL DIVISION CYCLE 16,23,27"/>
    <property type="match status" value="1"/>
</dbReference>
<dbReference type="RefSeq" id="WP_188217469.1">
    <property type="nucleotide sequence ID" value="NZ_BAABGH010000009.1"/>
</dbReference>
<dbReference type="SUPFAM" id="SSF81901">
    <property type="entry name" value="HCP-like"/>
    <property type="match status" value="2"/>
</dbReference>
<dbReference type="PANTHER" id="PTHR12558:SF13">
    <property type="entry name" value="CELL DIVISION CYCLE PROTEIN 27 HOMOLOG"/>
    <property type="match status" value="1"/>
</dbReference>
<evidence type="ECO:0000256" key="2">
    <source>
        <dbReference type="SAM" id="SignalP"/>
    </source>
</evidence>
<feature type="chain" id="PRO_5035164200" evidence="2">
    <location>
        <begin position="23"/>
        <end position="429"/>
    </location>
</feature>
<reference evidence="3" key="2">
    <citation type="submission" date="2020-09" db="EMBL/GenBank/DDBJ databases">
        <authorList>
            <person name="Wu Z."/>
        </authorList>
    </citation>
    <scope>NUCLEOTIDE SEQUENCE</scope>
    <source>
        <strain evidence="3">SC17</strain>
    </source>
</reference>
<comment type="caution">
    <text evidence="3">The sequence shown here is derived from an EMBL/GenBank/DDBJ whole genome shotgun (WGS) entry which is preliminary data.</text>
</comment>
<dbReference type="PROSITE" id="PS50005">
    <property type="entry name" value="TPR"/>
    <property type="match status" value="1"/>
</dbReference>
<dbReference type="SMART" id="SM00028">
    <property type="entry name" value="TPR"/>
    <property type="match status" value="4"/>
</dbReference>
<name>A0A8J6QBG8_9FLAO</name>
<dbReference type="InterPro" id="IPR011990">
    <property type="entry name" value="TPR-like_helical_dom_sf"/>
</dbReference>
<dbReference type="Proteomes" id="UP000602057">
    <property type="component" value="Unassembled WGS sequence"/>
</dbReference>
<reference evidence="3" key="1">
    <citation type="journal article" date="2013" name="Int. J. Syst. Evol. Microbiol.">
        <title>Aestuariibaculum suncheonense gen. nov., sp. nov., a marine bacterium of the family Flavobacteriaceae isolated from a tidal flat and emended descriptions of the genera Gaetbulibacter and Tamlana.</title>
        <authorList>
            <person name="Jeong S.H."/>
            <person name="Park M.S."/>
            <person name="Jin H.M."/>
            <person name="Lee K."/>
            <person name="Park W."/>
            <person name="Jeon C.O."/>
        </authorList>
    </citation>
    <scope>NUCLEOTIDE SEQUENCE</scope>
    <source>
        <strain evidence="3">SC17</strain>
    </source>
</reference>
<sequence>MKYQYITIFCLLALLTSCTISSKKVTDTNEYNVYLEITNDAVKEEVLEDLTFWKEKFNQTPNQFPYLSKIASAYSQLFSITGEIEHLKKAQDVYQNLNKKTKYSNSSYLRGLAANYISQHKFKEALVLLTKAEKNGDNLEGTQKMLFDVHLELGNYQQAKNYLDKFSNDADFDYLIRVAKWSDHRGDLDSAIKYLEQAKEKAEASNIASSKQWIYTNLADFYGHSGNIEASYNHFLKALELSPNDAYAKRGIAWIVYSHEKNPDEALRILNTVSQTYHAPDYYLLKAEIAKFKGDLDLHQKALESYKFAVNNPLYGDMYNTYNVLLYAENSEKLEEALKLAEIEVNNRPTPQSYSLLAWTYFKQGFKRKALKIMKDHVANQTYEPQTLLHLAEVYKANNKLKEAKILKKELLESIFELGPLTEQEIKNI</sequence>
<keyword evidence="4" id="KW-1185">Reference proteome</keyword>
<feature type="signal peptide" evidence="2">
    <location>
        <begin position="1"/>
        <end position="22"/>
    </location>
</feature>